<evidence type="ECO:0000313" key="2">
    <source>
        <dbReference type="Proteomes" id="UP000014140"/>
    </source>
</evidence>
<dbReference type="EMBL" id="ASSQ01000020">
    <property type="protein sequence ID" value="EOS15674.1"/>
    <property type="molecule type" value="Genomic_DNA"/>
</dbReference>
<organism evidence="1 2">
    <name type="scientific">Parabacteroides goldsteinii dnLKV18</name>
    <dbReference type="NCBI Taxonomy" id="1235789"/>
    <lineage>
        <taxon>Bacteria</taxon>
        <taxon>Pseudomonadati</taxon>
        <taxon>Bacteroidota</taxon>
        <taxon>Bacteroidia</taxon>
        <taxon>Bacteroidales</taxon>
        <taxon>Tannerellaceae</taxon>
        <taxon>Parabacteroides</taxon>
    </lineage>
</organism>
<proteinExistence type="predicted"/>
<dbReference type="PATRIC" id="fig|1235789.3.peg.4002"/>
<protein>
    <submittedName>
        <fullName evidence="1">Uncharacterized protein</fullName>
    </submittedName>
</protein>
<sequence>MKKGAKYAGEKKGTFSLVILIESIKFETYK</sequence>
<evidence type="ECO:0000313" key="1">
    <source>
        <dbReference type="EMBL" id="EOS15674.1"/>
    </source>
</evidence>
<name>S0GG82_9BACT</name>
<accession>S0GG82</accession>
<keyword evidence="2" id="KW-1185">Reference proteome</keyword>
<comment type="caution">
    <text evidence="1">The sequence shown here is derived from an EMBL/GenBank/DDBJ whole genome shotgun (WGS) entry which is preliminary data.</text>
</comment>
<reference evidence="1 2" key="1">
    <citation type="submission" date="2013-04" db="EMBL/GenBank/DDBJ databases">
        <title>The Genome Sequence of Parabacteroides goldsteinii dnLKV18.</title>
        <authorList>
            <consortium name="The Broad Institute Genomics Platform"/>
            <consortium name="The Broad Institute Genome Sequencing Center for Infectious Disease"/>
            <person name="Earl A."/>
            <person name="Xavier R."/>
            <person name="Kuhn K."/>
            <person name="Stappenbeck T."/>
            <person name="Walker B."/>
            <person name="Young S."/>
            <person name="Zeng Q."/>
            <person name="Gargeya S."/>
            <person name="Fitzgerald M."/>
            <person name="Haas B."/>
            <person name="Abouelleil A."/>
            <person name="Allen A.W."/>
            <person name="Alvarado L."/>
            <person name="Arachchi H.M."/>
            <person name="Berlin A.M."/>
            <person name="Chapman S.B."/>
            <person name="Gainer-Dewar J."/>
            <person name="Goldberg J."/>
            <person name="Griggs A."/>
            <person name="Gujja S."/>
            <person name="Hansen M."/>
            <person name="Howarth C."/>
            <person name="Imamovic A."/>
            <person name="Ireland A."/>
            <person name="Larimer J."/>
            <person name="McCowan C."/>
            <person name="Murphy C."/>
            <person name="Pearson M."/>
            <person name="Poon T.W."/>
            <person name="Priest M."/>
            <person name="Roberts A."/>
            <person name="Saif S."/>
            <person name="Shea T."/>
            <person name="Sisk P."/>
            <person name="Sykes S."/>
            <person name="Wortman J."/>
            <person name="Nusbaum C."/>
            <person name="Birren B."/>
        </authorList>
    </citation>
    <scope>NUCLEOTIDE SEQUENCE [LARGE SCALE GENOMIC DNA]</scope>
    <source>
        <strain evidence="2">dnLKV18</strain>
    </source>
</reference>
<dbReference type="Proteomes" id="UP000014140">
    <property type="component" value="Unassembled WGS sequence"/>
</dbReference>
<gene>
    <name evidence="1" type="ORF">C803_03986</name>
</gene>
<dbReference type="AlphaFoldDB" id="S0GG82"/>
<dbReference type="HOGENOM" id="CLU_3404713_0_0_10"/>